<feature type="domain" description="FIST C-domain" evidence="1">
    <location>
        <begin position="199"/>
        <end position="349"/>
    </location>
</feature>
<dbReference type="Pfam" id="PF10442">
    <property type="entry name" value="FIST_C"/>
    <property type="match status" value="1"/>
</dbReference>
<proteinExistence type="predicted"/>
<accession>A0A9D7FEL6</accession>
<dbReference type="PANTHER" id="PTHR14939">
    <property type="entry name" value="F-BOX ONLY PROTEIN 22"/>
    <property type="match status" value="1"/>
</dbReference>
<dbReference type="GO" id="GO:0000209">
    <property type="term" value="P:protein polyubiquitination"/>
    <property type="evidence" value="ECO:0007669"/>
    <property type="project" value="TreeGrafter"/>
</dbReference>
<dbReference type="AlphaFoldDB" id="A0A9D7FEL6"/>
<dbReference type="InterPro" id="IPR019494">
    <property type="entry name" value="FIST_C"/>
</dbReference>
<evidence type="ECO:0000259" key="1">
    <source>
        <dbReference type="SMART" id="SM01204"/>
    </source>
</evidence>
<gene>
    <name evidence="2" type="ORF">IPJ48_18725</name>
</gene>
<dbReference type="EMBL" id="JADJNC010000060">
    <property type="protein sequence ID" value="MBK7424943.1"/>
    <property type="molecule type" value="Genomic_DNA"/>
</dbReference>
<dbReference type="PANTHER" id="PTHR14939:SF5">
    <property type="entry name" value="F-BOX ONLY PROTEIN 22"/>
    <property type="match status" value="1"/>
</dbReference>
<dbReference type="SMART" id="SM01204">
    <property type="entry name" value="FIST_C"/>
    <property type="match status" value="1"/>
</dbReference>
<name>A0A9D7FEL6_9RHOO</name>
<evidence type="ECO:0000313" key="3">
    <source>
        <dbReference type="Proteomes" id="UP000886602"/>
    </source>
</evidence>
<dbReference type="Proteomes" id="UP000886602">
    <property type="component" value="Unassembled WGS sequence"/>
</dbReference>
<protein>
    <submittedName>
        <fullName evidence="2">FIST C-terminal domain-containing protein</fullName>
    </submittedName>
</protein>
<organism evidence="2 3">
    <name type="scientific">Candidatus Propionivibrio dominans</name>
    <dbReference type="NCBI Taxonomy" id="2954373"/>
    <lineage>
        <taxon>Bacteria</taxon>
        <taxon>Pseudomonadati</taxon>
        <taxon>Pseudomonadota</taxon>
        <taxon>Betaproteobacteria</taxon>
        <taxon>Rhodocyclales</taxon>
        <taxon>Rhodocyclaceae</taxon>
        <taxon>Propionivibrio</taxon>
    </lineage>
</organism>
<reference evidence="2" key="1">
    <citation type="submission" date="2020-10" db="EMBL/GenBank/DDBJ databases">
        <title>Connecting structure to function with the recovery of over 1000 high-quality activated sludge metagenome-assembled genomes encoding full-length rRNA genes using long-read sequencing.</title>
        <authorList>
            <person name="Singleton C.M."/>
            <person name="Petriglieri F."/>
            <person name="Kristensen J.M."/>
            <person name="Kirkegaard R.H."/>
            <person name="Michaelsen T.Y."/>
            <person name="Andersen M.H."/>
            <person name="Karst S.M."/>
            <person name="Dueholm M.S."/>
            <person name="Nielsen P.H."/>
            <person name="Albertsen M."/>
        </authorList>
    </citation>
    <scope>NUCLEOTIDE SEQUENCE</scope>
    <source>
        <strain evidence="2">EsbW_18-Q3-R4-48_MAXAC.044</strain>
    </source>
</reference>
<evidence type="ECO:0000313" key="2">
    <source>
        <dbReference type="EMBL" id="MBK7424943.1"/>
    </source>
</evidence>
<sequence length="382" mass="40741">MTVATALVTGNDPLPHLAEQAIHQALARAGLTHANGVLLFLTPEFARHAQQTVTAVARAAQCTQIAGGIASGVLTESGWALDRPAVAVMVLGRGLSLGHPEAGKQPLLSYAGGSFPPDWSDSGTRFGGVFSGSFAASAGIAEAPVWQQSRLSEPPRCSVQLLGADVDIGVSSGLQLLGEPQPVNSSKGYDLEKIGGHAALKSLSRLLPPDLRQHLAQHLHQLGAVLIDDANNATKALAEGRYRPIAIIAANADNSLTLAERVAPRQYLAWAIRQPIAAEADMRQMLERLVEKSEQTEITTPPACALMFSCIGRGPYFYGGEDRDLDLLRERFPRLPILGTYGTGQIAPTTRVAHYFNRQLQNAVVTALVTKHEQKAHVQSLT</sequence>
<dbReference type="GO" id="GO:0032436">
    <property type="term" value="P:positive regulation of proteasomal ubiquitin-dependent protein catabolic process"/>
    <property type="evidence" value="ECO:0007669"/>
    <property type="project" value="TreeGrafter"/>
</dbReference>
<comment type="caution">
    <text evidence="2">The sequence shown here is derived from an EMBL/GenBank/DDBJ whole genome shotgun (WGS) entry which is preliminary data.</text>
</comment>